<gene>
    <name evidence="1" type="ORF">HF526_11175</name>
</gene>
<protein>
    <submittedName>
        <fullName evidence="1">Uncharacterized protein</fullName>
    </submittedName>
</protein>
<sequence length="70" mass="7437">MSLMFPMVSTLDELFDARRPLDEAITAVGRGHGAAAAGLAARALAADGPHRVRELLAGITRPRAAPDRMR</sequence>
<comment type="caution">
    <text evidence="1">The sequence shown here is derived from an EMBL/GenBank/DDBJ whole genome shotgun (WGS) entry which is preliminary data.</text>
</comment>
<keyword evidence="2" id="KW-1185">Reference proteome</keyword>
<proteinExistence type="predicted"/>
<dbReference type="RefSeq" id="WP_169381314.1">
    <property type="nucleotide sequence ID" value="NZ_JAAXLA010000016.1"/>
</dbReference>
<evidence type="ECO:0000313" key="1">
    <source>
        <dbReference type="EMBL" id="NMH97868.1"/>
    </source>
</evidence>
<evidence type="ECO:0000313" key="2">
    <source>
        <dbReference type="Proteomes" id="UP000820669"/>
    </source>
</evidence>
<name>A0ABX1S8I3_9PSEU</name>
<dbReference type="EMBL" id="JAAXLA010000016">
    <property type="protein sequence ID" value="NMH97868.1"/>
    <property type="molecule type" value="Genomic_DNA"/>
</dbReference>
<dbReference type="Proteomes" id="UP000820669">
    <property type="component" value="Unassembled WGS sequence"/>
</dbReference>
<accession>A0ABX1S8I3</accession>
<reference evidence="1 2" key="1">
    <citation type="submission" date="2020-04" db="EMBL/GenBank/DDBJ databases">
        <authorList>
            <person name="Klaysubun C."/>
            <person name="Duangmal K."/>
            <person name="Lipun K."/>
        </authorList>
    </citation>
    <scope>NUCLEOTIDE SEQUENCE [LARGE SCALE GENOMIC DNA]</scope>
    <source>
        <strain evidence="1 2">K10HN5</strain>
    </source>
</reference>
<organism evidence="1 2">
    <name type="scientific">Pseudonocardia acidicola</name>
    <dbReference type="NCBI Taxonomy" id="2724939"/>
    <lineage>
        <taxon>Bacteria</taxon>
        <taxon>Bacillati</taxon>
        <taxon>Actinomycetota</taxon>
        <taxon>Actinomycetes</taxon>
        <taxon>Pseudonocardiales</taxon>
        <taxon>Pseudonocardiaceae</taxon>
        <taxon>Pseudonocardia</taxon>
    </lineage>
</organism>